<gene>
    <name evidence="1" type="ORF">IRI77_01675</name>
</gene>
<evidence type="ECO:0000313" key="1">
    <source>
        <dbReference type="EMBL" id="QOY88697.1"/>
    </source>
</evidence>
<reference evidence="1 2" key="1">
    <citation type="submission" date="2020-10" db="EMBL/GenBank/DDBJ databases">
        <title>Complete genome sequence of Paludibaculum fermentans P105T, a facultatively anaerobic acidobacterium capable of dissimilatory Fe(III) reduction.</title>
        <authorList>
            <person name="Dedysh S.N."/>
            <person name="Beletsky A.V."/>
            <person name="Kulichevskaya I.S."/>
            <person name="Mardanov A.V."/>
            <person name="Ravin N.V."/>
        </authorList>
    </citation>
    <scope>NUCLEOTIDE SEQUENCE [LARGE SCALE GENOMIC DNA]</scope>
    <source>
        <strain evidence="1 2">P105</strain>
    </source>
</reference>
<dbReference type="RefSeq" id="WP_194450359.1">
    <property type="nucleotide sequence ID" value="NZ_CP063849.1"/>
</dbReference>
<dbReference type="AlphaFoldDB" id="A0A7S7NRW0"/>
<organism evidence="1 2">
    <name type="scientific">Paludibaculum fermentans</name>
    <dbReference type="NCBI Taxonomy" id="1473598"/>
    <lineage>
        <taxon>Bacteria</taxon>
        <taxon>Pseudomonadati</taxon>
        <taxon>Acidobacteriota</taxon>
        <taxon>Terriglobia</taxon>
        <taxon>Bryobacterales</taxon>
        <taxon>Bryobacteraceae</taxon>
        <taxon>Paludibaculum</taxon>
    </lineage>
</organism>
<protein>
    <submittedName>
        <fullName evidence="1">Uncharacterized protein</fullName>
    </submittedName>
</protein>
<dbReference type="EMBL" id="CP063849">
    <property type="protein sequence ID" value="QOY88697.1"/>
    <property type="molecule type" value="Genomic_DNA"/>
</dbReference>
<sequence length="207" mass="23397">MTFQEKTAAEWVPFQALQPLIGALHCHGPASRRFLILLRALPVHLLGIVDQPAWADGGMRSPAEFFYHDLDHARYKIREDLLALGFDCPDVSPTTPAILPYVLDSIQQAGPLLWQLAPERLRLARTLFTTLDASPDHQLALAGEWLLFEILHEKSFPLDRTILNRELQRPQHIAKLRQKLAAGFYEEASPLVFARLPEARAWLLGAL</sequence>
<keyword evidence="2" id="KW-1185">Reference proteome</keyword>
<evidence type="ECO:0000313" key="2">
    <source>
        <dbReference type="Proteomes" id="UP000593892"/>
    </source>
</evidence>
<dbReference type="Proteomes" id="UP000593892">
    <property type="component" value="Chromosome"/>
</dbReference>
<proteinExistence type="predicted"/>
<dbReference type="KEGG" id="pfer:IRI77_01675"/>
<accession>A0A7S7NRW0</accession>
<name>A0A7S7NRW0_PALFE</name>